<dbReference type="GO" id="GO:0003735">
    <property type="term" value="F:structural constituent of ribosome"/>
    <property type="evidence" value="ECO:0007669"/>
    <property type="project" value="InterPro"/>
</dbReference>
<evidence type="ECO:0000256" key="3">
    <source>
        <dbReference type="ARBA" id="ARBA00022980"/>
    </source>
</evidence>
<evidence type="ECO:0000256" key="1">
    <source>
        <dbReference type="ARBA" id="ARBA00022730"/>
    </source>
</evidence>
<keyword evidence="2" id="KW-0694">RNA-binding</keyword>
<dbReference type="EMBL" id="JQ844173">
    <property type="protein sequence ID" value="AGS51858.1"/>
    <property type="molecule type" value="Genomic_DNA"/>
</dbReference>
<keyword evidence="4" id="KW-0687">Ribonucleoprotein</keyword>
<reference evidence="8" key="1">
    <citation type="submission" date="2012-03" db="EMBL/GenBank/DDBJ databases">
        <title>Functional metagenomics reveals considerable lignocellulase gene clusters in the gut microbiome of a wood-feeding higher termite.</title>
        <authorList>
            <person name="Liu N."/>
        </authorList>
    </citation>
    <scope>NUCLEOTIDE SEQUENCE</scope>
</reference>
<proteinExistence type="predicted"/>
<dbReference type="InterPro" id="IPR036510">
    <property type="entry name" value="Ribosomal_bS20_sf"/>
</dbReference>
<dbReference type="GO" id="GO:0005840">
    <property type="term" value="C:ribosome"/>
    <property type="evidence" value="ECO:0007669"/>
    <property type="project" value="UniProtKB-KW"/>
</dbReference>
<dbReference type="Pfam" id="PF01649">
    <property type="entry name" value="Ribosomal_S20p"/>
    <property type="match status" value="1"/>
</dbReference>
<dbReference type="SUPFAM" id="SSF46992">
    <property type="entry name" value="Ribosomal protein S20"/>
    <property type="match status" value="1"/>
</dbReference>
<dbReference type="Gene3D" id="1.20.58.110">
    <property type="entry name" value="Ribosomal protein S20"/>
    <property type="match status" value="1"/>
</dbReference>
<evidence type="ECO:0000256" key="6">
    <source>
        <dbReference type="ARBA" id="ARBA00035343"/>
    </source>
</evidence>
<name>A0A806KN09_9BACT</name>
<feature type="region of interest" description="Disordered" evidence="7">
    <location>
        <begin position="1"/>
        <end position="28"/>
    </location>
</feature>
<dbReference type="InterPro" id="IPR002583">
    <property type="entry name" value="Ribosomal_bS20"/>
</dbReference>
<dbReference type="GO" id="GO:0006412">
    <property type="term" value="P:translation"/>
    <property type="evidence" value="ECO:0007669"/>
    <property type="project" value="InterPro"/>
</dbReference>
<evidence type="ECO:0000256" key="5">
    <source>
        <dbReference type="ARBA" id="ARBA00035136"/>
    </source>
</evidence>
<dbReference type="AlphaFoldDB" id="A0A806KN09"/>
<evidence type="ECO:0000256" key="7">
    <source>
        <dbReference type="SAM" id="MobiDB-lite"/>
    </source>
</evidence>
<evidence type="ECO:0000256" key="4">
    <source>
        <dbReference type="ARBA" id="ARBA00023274"/>
    </source>
</evidence>
<dbReference type="NCBIfam" id="TIGR00029">
    <property type="entry name" value="S20"/>
    <property type="match status" value="1"/>
</dbReference>
<keyword evidence="1" id="KW-0699">rRNA-binding</keyword>
<evidence type="ECO:0000256" key="2">
    <source>
        <dbReference type="ARBA" id="ARBA00022884"/>
    </source>
</evidence>
<sequence length="93" mass="10254">MAAKKMVPPNKSCLKRQRQAAKANAANRSARSAIRTSLGIVRKAKTKEEALKEVPRLYSMLDKAAVKRRAGFNKNRASNYKSKVGKLLNKLGA</sequence>
<organism evidence="8">
    <name type="scientific">uncultured bacterium contig00117</name>
    <dbReference type="NCBI Taxonomy" id="1181578"/>
    <lineage>
        <taxon>Bacteria</taxon>
        <taxon>environmental samples</taxon>
    </lineage>
</organism>
<accession>A0A806KN09</accession>
<evidence type="ECO:0000313" key="8">
    <source>
        <dbReference type="EMBL" id="AGS51858.1"/>
    </source>
</evidence>
<dbReference type="GO" id="GO:1990904">
    <property type="term" value="C:ribonucleoprotein complex"/>
    <property type="evidence" value="ECO:0007669"/>
    <property type="project" value="UniProtKB-KW"/>
</dbReference>
<dbReference type="GO" id="GO:0019843">
    <property type="term" value="F:rRNA binding"/>
    <property type="evidence" value="ECO:0007669"/>
    <property type="project" value="UniProtKB-KW"/>
</dbReference>
<protein>
    <recommendedName>
        <fullName evidence="5">Small ribosomal subunit protein bS20</fullName>
    </recommendedName>
    <alternativeName>
        <fullName evidence="6">30S ribosomal protein S20</fullName>
    </alternativeName>
</protein>
<keyword evidence="3" id="KW-0689">Ribosomal protein</keyword>